<dbReference type="Gene3D" id="2.60.40.2030">
    <property type="match status" value="4"/>
</dbReference>
<dbReference type="SUPFAM" id="SSF141072">
    <property type="entry name" value="CalX-like"/>
    <property type="match status" value="4"/>
</dbReference>
<proteinExistence type="predicted"/>
<keyword evidence="8" id="KW-1185">Reference proteome</keyword>
<accession>A0A286R9J4</accession>
<feature type="domain" description="Calx-beta" evidence="6">
    <location>
        <begin position="147"/>
        <end position="244"/>
    </location>
</feature>
<keyword evidence="5" id="KW-0472">Membrane</keyword>
<dbReference type="PANTHER" id="PTHR11878">
    <property type="entry name" value="SODIUM/CALCIUM EXCHANGER"/>
    <property type="match status" value="1"/>
</dbReference>
<keyword evidence="4" id="KW-0406">Ion transport</keyword>
<dbReference type="InterPro" id="IPR038081">
    <property type="entry name" value="CalX-like_sf"/>
</dbReference>
<dbReference type="Pfam" id="PF03160">
    <property type="entry name" value="Calx-beta"/>
    <property type="match status" value="4"/>
</dbReference>
<evidence type="ECO:0000256" key="3">
    <source>
        <dbReference type="ARBA" id="ARBA00022837"/>
    </source>
</evidence>
<dbReference type="InterPro" id="IPR051171">
    <property type="entry name" value="CaCA"/>
</dbReference>
<keyword evidence="2" id="KW-0677">Repeat</keyword>
<keyword evidence="5" id="KW-0812">Transmembrane</keyword>
<sequence length="675" mass="74174">MKRSSFNGINAILLLPPLLTLALIGAVNIVWLSQVRYRQSLEWKVVCPTGVQVTVSESAKTLRLPVKLTGEAINLPVSLEISAEDGSARANREFNLLTPTINFVPGQTEATIDLDILDDAIIDIPVAKHFEIALKAPPGIVLESDHIAVTIADNESLQFIVDTPKVIVNSPMELFLGVSLSRQCEGNLSAEFSTSNGTAIAGSDFEAGEGTTELKAGQNHFTIPIRILRIPLVAAEKDFWLNLRAWSADNTLRVEQRLRVVVQFPGGSTKLLVESSDVNLAPQGTEAAVVTFKLSQPVMSPVIVHVQTRDGTALAGRHYVPIDTKLTFPPGQTEVQLPIRLLPAQDADYEQTRFFQVVVTEVDGVAQDRIEKSIKLIYPPRPPQLVVQPLSVCPPPLAKQEISLPVQISKTYPWPVTVQFHTEDGTARAGRHYVGPIEGRLVFDNTTNNVIKLTVYGLQLSEKNDLSFRVVFHDPTNVRLPSDPAVTVTIQAQPTLEGNVLVLIPVTSIPGDSWAFARAIQQQLPPQTSLLGKAIWLVDANRQPLPASQNQGATNPLLPFREKEDFQDAFETAFQTAQAFAQRCTEPLRAVFVVWCSDSNPDYDAPTAILKVPDDLPLHCIWVCKPIEGVPQRRSRKLTAFFNQKAYVIELQNADRLDADTATAVARTIIDKLTQ</sequence>
<dbReference type="EMBL" id="CP018477">
    <property type="protein sequence ID" value="ASV72629.1"/>
    <property type="molecule type" value="Genomic_DNA"/>
</dbReference>
<dbReference type="AlphaFoldDB" id="A0A286R9J4"/>
<name>A0A286R9J4_9BACT</name>
<evidence type="ECO:0000256" key="2">
    <source>
        <dbReference type="ARBA" id="ARBA00022737"/>
    </source>
</evidence>
<dbReference type="GO" id="GO:0016020">
    <property type="term" value="C:membrane"/>
    <property type="evidence" value="ECO:0007669"/>
    <property type="project" value="InterPro"/>
</dbReference>
<evidence type="ECO:0000256" key="5">
    <source>
        <dbReference type="SAM" id="Phobius"/>
    </source>
</evidence>
<evidence type="ECO:0000313" key="7">
    <source>
        <dbReference type="EMBL" id="ASV72629.1"/>
    </source>
</evidence>
<dbReference type="PANTHER" id="PTHR11878:SF65">
    <property type="entry name" value="NA_CA-EXCHANGE PROTEIN, ISOFORM G"/>
    <property type="match status" value="1"/>
</dbReference>
<dbReference type="RefSeq" id="WP_095413514.1">
    <property type="nucleotide sequence ID" value="NZ_CP018477.1"/>
</dbReference>
<evidence type="ECO:0000313" key="8">
    <source>
        <dbReference type="Proteomes" id="UP000215086"/>
    </source>
</evidence>
<dbReference type="SMART" id="SM00237">
    <property type="entry name" value="Calx_beta"/>
    <property type="match status" value="3"/>
</dbReference>
<evidence type="ECO:0000256" key="4">
    <source>
        <dbReference type="ARBA" id="ARBA00023065"/>
    </source>
</evidence>
<dbReference type="GO" id="GO:0030001">
    <property type="term" value="P:metal ion transport"/>
    <property type="evidence" value="ECO:0007669"/>
    <property type="project" value="TreeGrafter"/>
</dbReference>
<dbReference type="GO" id="GO:0007229">
    <property type="term" value="P:integrin-mediated signaling pathway"/>
    <property type="evidence" value="ECO:0007669"/>
    <property type="project" value="UniProtKB-KW"/>
</dbReference>
<keyword evidence="1" id="KW-0732">Signal</keyword>
<protein>
    <submittedName>
        <fullName evidence="7">Na-Ca exchanger/integrin-beta4</fullName>
    </submittedName>
</protein>
<feature type="domain" description="Calx-beta" evidence="6">
    <location>
        <begin position="39"/>
        <end position="135"/>
    </location>
</feature>
<dbReference type="KEGG" id="ttf:THTE_0027"/>
<feature type="domain" description="Calx-beta" evidence="6">
    <location>
        <begin position="258"/>
        <end position="360"/>
    </location>
</feature>
<feature type="transmembrane region" description="Helical" evidence="5">
    <location>
        <begin position="12"/>
        <end position="32"/>
    </location>
</feature>
<keyword evidence="5" id="KW-1133">Transmembrane helix</keyword>
<dbReference type="InterPro" id="IPR003644">
    <property type="entry name" value="Calx_beta"/>
</dbReference>
<keyword evidence="4" id="KW-0813">Transport</keyword>
<dbReference type="OrthoDB" id="9757947at2"/>
<reference evidence="7 8" key="1">
    <citation type="journal article" name="Front. Microbiol.">
        <title>Sugar Metabolism of the First Thermophilic Planctomycete Thermogutta terrifontis: Comparative Genomic and Transcriptomic Approaches.</title>
        <authorList>
            <person name="Elcheninov A.G."/>
            <person name="Menzel P."/>
            <person name="Gudbergsdottir S.R."/>
            <person name="Slesarev A.I."/>
            <person name="Kadnikov V.V."/>
            <person name="Krogh A."/>
            <person name="Bonch-Osmolovskaya E.A."/>
            <person name="Peng X."/>
            <person name="Kublanov I.V."/>
        </authorList>
    </citation>
    <scope>NUCLEOTIDE SEQUENCE [LARGE SCALE GENOMIC DNA]</scope>
    <source>
        <strain evidence="7 8">R1</strain>
    </source>
</reference>
<organism evidence="7 8">
    <name type="scientific">Thermogutta terrifontis</name>
    <dbReference type="NCBI Taxonomy" id="1331910"/>
    <lineage>
        <taxon>Bacteria</taxon>
        <taxon>Pseudomonadati</taxon>
        <taxon>Planctomycetota</taxon>
        <taxon>Planctomycetia</taxon>
        <taxon>Pirellulales</taxon>
        <taxon>Thermoguttaceae</taxon>
        <taxon>Thermogutta</taxon>
    </lineage>
</organism>
<keyword evidence="7" id="KW-0401">Integrin</keyword>
<dbReference type="Proteomes" id="UP000215086">
    <property type="component" value="Chromosome"/>
</dbReference>
<keyword evidence="3" id="KW-0106">Calcium</keyword>
<gene>
    <name evidence="7" type="ORF">THTE_0027</name>
</gene>
<evidence type="ECO:0000256" key="1">
    <source>
        <dbReference type="ARBA" id="ARBA00022729"/>
    </source>
</evidence>
<evidence type="ECO:0000259" key="6">
    <source>
        <dbReference type="SMART" id="SM00237"/>
    </source>
</evidence>